<dbReference type="RefSeq" id="WP_152781476.1">
    <property type="nucleotide sequence ID" value="NZ_BAABEQ010000008.1"/>
</dbReference>
<evidence type="ECO:0000313" key="3">
    <source>
        <dbReference type="EMBL" id="MPY39708.1"/>
    </source>
</evidence>
<proteinExistence type="predicted"/>
<dbReference type="Gene3D" id="3.50.30.10">
    <property type="entry name" value="Phosphohistidine domain"/>
    <property type="match status" value="1"/>
</dbReference>
<dbReference type="OrthoDB" id="9765468at2"/>
<dbReference type="EMBL" id="VJZE01000029">
    <property type="protein sequence ID" value="MPY39708.1"/>
    <property type="molecule type" value="Genomic_DNA"/>
</dbReference>
<protein>
    <recommendedName>
        <fullName evidence="2">PEP-utilising enzyme mobile domain-containing protein</fullName>
    </recommendedName>
</protein>
<dbReference type="Pfam" id="PF00391">
    <property type="entry name" value="PEP-utilizers"/>
    <property type="match status" value="1"/>
</dbReference>
<dbReference type="AlphaFoldDB" id="A0A5N8W094"/>
<name>A0A5N8W094_9ACTN</name>
<sequence>MPPRPEDEAWKLIVLDPRYVRLEPGEILVAPSTDPGWTPLFLTAGGVVLESGGVNSHGVVVAREYGIPAVVGVPGVTRTLNDGQAVTVNGTAGIVSPAHPDGEDAARVDHEGSAGGGTGRV</sequence>
<comment type="caution">
    <text evidence="3">The sequence shown here is derived from an EMBL/GenBank/DDBJ whole genome shotgun (WGS) entry which is preliminary data.</text>
</comment>
<dbReference type="InterPro" id="IPR036637">
    <property type="entry name" value="Phosphohistidine_dom_sf"/>
</dbReference>
<keyword evidence="4" id="KW-1185">Reference proteome</keyword>
<evidence type="ECO:0000259" key="2">
    <source>
        <dbReference type="Pfam" id="PF00391"/>
    </source>
</evidence>
<evidence type="ECO:0000313" key="4">
    <source>
        <dbReference type="Proteomes" id="UP000326979"/>
    </source>
</evidence>
<reference evidence="3 4" key="1">
    <citation type="submission" date="2019-07" db="EMBL/GenBank/DDBJ databases">
        <title>New species of Amycolatopsis and Streptomyces.</title>
        <authorList>
            <person name="Duangmal K."/>
            <person name="Teo W.F.A."/>
            <person name="Lipun K."/>
        </authorList>
    </citation>
    <scope>NUCLEOTIDE SEQUENCE [LARGE SCALE GENOMIC DNA]</scope>
    <source>
        <strain evidence="3 4">TISTR 2346</strain>
    </source>
</reference>
<evidence type="ECO:0000256" key="1">
    <source>
        <dbReference type="SAM" id="MobiDB-lite"/>
    </source>
</evidence>
<dbReference type="PANTHER" id="PTHR43615:SF1">
    <property type="entry name" value="PPDK_N DOMAIN-CONTAINING PROTEIN"/>
    <property type="match status" value="1"/>
</dbReference>
<dbReference type="InterPro" id="IPR008279">
    <property type="entry name" value="PEP-util_enz_mobile_dom"/>
</dbReference>
<feature type="domain" description="PEP-utilising enzyme mobile" evidence="2">
    <location>
        <begin position="22"/>
        <end position="93"/>
    </location>
</feature>
<dbReference type="Proteomes" id="UP000326979">
    <property type="component" value="Unassembled WGS sequence"/>
</dbReference>
<gene>
    <name evidence="3" type="ORF">FNH04_07180</name>
</gene>
<dbReference type="PANTHER" id="PTHR43615">
    <property type="entry name" value="PHOSPHOENOLPYRUVATE SYNTHASE-RELATED"/>
    <property type="match status" value="1"/>
</dbReference>
<feature type="compositionally biased region" description="Basic and acidic residues" evidence="1">
    <location>
        <begin position="100"/>
        <end position="112"/>
    </location>
</feature>
<dbReference type="GO" id="GO:0016772">
    <property type="term" value="F:transferase activity, transferring phosphorus-containing groups"/>
    <property type="evidence" value="ECO:0007669"/>
    <property type="project" value="InterPro"/>
</dbReference>
<accession>A0A5N8W094</accession>
<organism evidence="3 4">
    <name type="scientific">Streptomyces phyllanthi</name>
    <dbReference type="NCBI Taxonomy" id="1803180"/>
    <lineage>
        <taxon>Bacteria</taxon>
        <taxon>Bacillati</taxon>
        <taxon>Actinomycetota</taxon>
        <taxon>Actinomycetes</taxon>
        <taxon>Kitasatosporales</taxon>
        <taxon>Streptomycetaceae</taxon>
        <taxon>Streptomyces</taxon>
    </lineage>
</organism>
<dbReference type="SUPFAM" id="SSF52009">
    <property type="entry name" value="Phosphohistidine domain"/>
    <property type="match status" value="1"/>
</dbReference>
<feature type="region of interest" description="Disordered" evidence="1">
    <location>
        <begin position="96"/>
        <end position="121"/>
    </location>
</feature>
<dbReference type="InterPro" id="IPR051549">
    <property type="entry name" value="PEP_Utilizing_Enz"/>
</dbReference>